<gene>
    <name evidence="1" type="ORF">COU49_01185</name>
</gene>
<proteinExistence type="predicted"/>
<organism evidence="1 2">
    <name type="scientific">Candidatus Nomurabacteria bacterium CG10_big_fil_rev_8_21_14_0_10_35_16</name>
    <dbReference type="NCBI Taxonomy" id="1974731"/>
    <lineage>
        <taxon>Bacteria</taxon>
        <taxon>Candidatus Nomuraibacteriota</taxon>
    </lineage>
</organism>
<dbReference type="EMBL" id="PFCQ01000005">
    <property type="protein sequence ID" value="PIR68459.1"/>
    <property type="molecule type" value="Genomic_DNA"/>
</dbReference>
<dbReference type="AlphaFoldDB" id="A0A2H0TBQ7"/>
<comment type="caution">
    <text evidence="1">The sequence shown here is derived from an EMBL/GenBank/DDBJ whole genome shotgun (WGS) entry which is preliminary data.</text>
</comment>
<evidence type="ECO:0000313" key="2">
    <source>
        <dbReference type="Proteomes" id="UP000230094"/>
    </source>
</evidence>
<reference evidence="2" key="1">
    <citation type="submission" date="2017-09" db="EMBL/GenBank/DDBJ databases">
        <title>Depth-based differentiation of microbial function through sediment-hosted aquifers and enrichment of novel symbionts in the deep terrestrial subsurface.</title>
        <authorList>
            <person name="Probst A.J."/>
            <person name="Ladd B."/>
            <person name="Jarett J.K."/>
            <person name="Geller-Mcgrath D.E."/>
            <person name="Sieber C.M.K."/>
            <person name="Emerson J.B."/>
            <person name="Anantharaman K."/>
            <person name="Thomas B.C."/>
            <person name="Malmstrom R."/>
            <person name="Stieglmeier M."/>
            <person name="Klingl A."/>
            <person name="Woyke T."/>
            <person name="Ryan C.M."/>
            <person name="Banfield J.F."/>
        </authorList>
    </citation>
    <scope>NUCLEOTIDE SEQUENCE [LARGE SCALE GENOMIC DNA]</scope>
</reference>
<protein>
    <submittedName>
        <fullName evidence="1">Uncharacterized protein</fullName>
    </submittedName>
</protein>
<name>A0A2H0TBQ7_9BACT</name>
<dbReference type="PROSITE" id="PS51257">
    <property type="entry name" value="PROKAR_LIPOPROTEIN"/>
    <property type="match status" value="1"/>
</dbReference>
<dbReference type="Proteomes" id="UP000230094">
    <property type="component" value="Unassembled WGS sequence"/>
</dbReference>
<accession>A0A2H0TBQ7</accession>
<evidence type="ECO:0000313" key="1">
    <source>
        <dbReference type="EMBL" id="PIR68459.1"/>
    </source>
</evidence>
<sequence length="189" mass="21704">MKKFMNVILCASLVGCVNIPTVKDIPQKNIYLVNDEIVIEKAMFDKIWAEAQKVAGVGTAYQPEIKMGGYSPSADVWKDIYGTYFSGDRHITIWLAEIVGKHEEKNILVIVCYVVAHEYLHHLYDYKYPVARGEKFDNGKIRDDHCLMIETGDIDKLNKFVSKVTQVKDYWYFENFMLDAAEYGCRAGL</sequence>